<accession>A0A9X6NBG9</accession>
<gene>
    <name evidence="2" type="ORF">BV898_15619</name>
</gene>
<dbReference type="Proteomes" id="UP000192578">
    <property type="component" value="Unassembled WGS sequence"/>
</dbReference>
<comment type="caution">
    <text evidence="2">The sequence shown here is derived from an EMBL/GenBank/DDBJ whole genome shotgun (WGS) entry which is preliminary data.</text>
</comment>
<organism evidence="2 3">
    <name type="scientific">Hypsibius exemplaris</name>
    <name type="common">Freshwater tardigrade</name>
    <dbReference type="NCBI Taxonomy" id="2072580"/>
    <lineage>
        <taxon>Eukaryota</taxon>
        <taxon>Metazoa</taxon>
        <taxon>Ecdysozoa</taxon>
        <taxon>Tardigrada</taxon>
        <taxon>Eutardigrada</taxon>
        <taxon>Parachela</taxon>
        <taxon>Hypsibioidea</taxon>
        <taxon>Hypsibiidae</taxon>
        <taxon>Hypsibius</taxon>
    </lineage>
</organism>
<dbReference type="EMBL" id="MTYJ01000215">
    <property type="protein sequence ID" value="OWA51122.1"/>
    <property type="molecule type" value="Genomic_DNA"/>
</dbReference>
<protein>
    <submittedName>
        <fullName evidence="2">Uncharacterized protein</fullName>
    </submittedName>
</protein>
<evidence type="ECO:0000256" key="1">
    <source>
        <dbReference type="SAM" id="SignalP"/>
    </source>
</evidence>
<keyword evidence="3" id="KW-1185">Reference proteome</keyword>
<evidence type="ECO:0000313" key="2">
    <source>
        <dbReference type="EMBL" id="OWA51122.1"/>
    </source>
</evidence>
<proteinExistence type="predicted"/>
<name>A0A9X6NBG9_HYPEX</name>
<dbReference type="AlphaFoldDB" id="A0A9X6NBG9"/>
<reference evidence="3" key="1">
    <citation type="submission" date="2017-01" db="EMBL/GenBank/DDBJ databases">
        <title>Comparative genomics of anhydrobiosis in the tardigrade Hypsibius dujardini.</title>
        <authorList>
            <person name="Yoshida Y."/>
            <person name="Koutsovoulos G."/>
            <person name="Laetsch D."/>
            <person name="Stevens L."/>
            <person name="Kumar S."/>
            <person name="Horikawa D."/>
            <person name="Ishino K."/>
            <person name="Komine S."/>
            <person name="Tomita M."/>
            <person name="Blaxter M."/>
            <person name="Arakawa K."/>
        </authorList>
    </citation>
    <scope>NUCLEOTIDE SEQUENCE [LARGE SCALE GENOMIC DNA]</scope>
    <source>
        <strain evidence="3">Z151</strain>
    </source>
</reference>
<feature type="chain" id="PRO_5040887157" evidence="1">
    <location>
        <begin position="27"/>
        <end position="351"/>
    </location>
</feature>
<sequence>MSSTLKYFLVAVCVLSSRTVLPGSHAILPFNFMNMIYEAWDTSNFIMESTASEAPSPSVSDIITQLSVVGAKLTELSGTIRQLVLQIRTDAAIRDYEIYTAKLSLLLRKAQDYSQHNETYALQVLRGYCVSPDTDPDGILQALYKQIVTDIPNILVTLIENVQEAEVEQLKDTFRSHLTQVALLKSVCFTVAEHSPSRRFVTDAINRTLTTVRKIADQINIYVPLEFSCTDHSTPWQTVGYIDYVEYLADLDDVACPSGALLNSLRLEILEKNRDLLRWVHQAEARYLYRCCSSLNRTGRSCVEKETGLSDGGWMHNLARHQVSCRDQKHRLENHRQLGAFAQGARHRLWG</sequence>
<evidence type="ECO:0000313" key="3">
    <source>
        <dbReference type="Proteomes" id="UP000192578"/>
    </source>
</evidence>
<keyword evidence="1" id="KW-0732">Signal</keyword>
<feature type="signal peptide" evidence="1">
    <location>
        <begin position="1"/>
        <end position="26"/>
    </location>
</feature>